<evidence type="ECO:0000313" key="1">
    <source>
        <dbReference type="Proteomes" id="UP000829999"/>
    </source>
</evidence>
<protein>
    <submittedName>
        <fullName evidence="2 3">Uncharacterized protein LOC118265838</fullName>
    </submittedName>
</protein>
<dbReference type="GeneID" id="118265838"/>
<dbReference type="PANTHER" id="PTHR46601:SF2">
    <property type="entry name" value="UBIQUITIN-LIKE PROTEASE FAMILY PROFILE DOMAIN-CONTAINING PROTEIN"/>
    <property type="match status" value="1"/>
</dbReference>
<keyword evidence="1" id="KW-1185">Reference proteome</keyword>
<dbReference type="PANTHER" id="PTHR46601">
    <property type="entry name" value="ULP_PROTEASE DOMAIN-CONTAINING PROTEIN"/>
    <property type="match status" value="1"/>
</dbReference>
<organism evidence="1 3">
    <name type="scientific">Spodoptera frugiperda</name>
    <name type="common">Fall armyworm</name>
    <dbReference type="NCBI Taxonomy" id="7108"/>
    <lineage>
        <taxon>Eukaryota</taxon>
        <taxon>Metazoa</taxon>
        <taxon>Ecdysozoa</taxon>
        <taxon>Arthropoda</taxon>
        <taxon>Hexapoda</taxon>
        <taxon>Insecta</taxon>
        <taxon>Pterygota</taxon>
        <taxon>Neoptera</taxon>
        <taxon>Endopterygota</taxon>
        <taxon>Lepidoptera</taxon>
        <taxon>Glossata</taxon>
        <taxon>Ditrysia</taxon>
        <taxon>Noctuoidea</taxon>
        <taxon>Noctuidae</taxon>
        <taxon>Amphipyrinae</taxon>
        <taxon>Spodoptera</taxon>
    </lineage>
</organism>
<reference evidence="2 3" key="1">
    <citation type="submission" date="2025-04" db="UniProtKB">
        <authorList>
            <consortium name="RefSeq"/>
        </authorList>
    </citation>
    <scope>IDENTIFICATION</scope>
    <source>
        <tissue evidence="2 3">Whole larval tissue</tissue>
    </source>
</reference>
<evidence type="ECO:0000313" key="2">
    <source>
        <dbReference type="RefSeq" id="XP_035434963.2"/>
    </source>
</evidence>
<accession>A0A9R0DRW8</accession>
<dbReference type="OrthoDB" id="6375801at2759"/>
<name>A0A9R0DRW8_SPOFR</name>
<dbReference type="RefSeq" id="XP_050552252.1">
    <property type="nucleotide sequence ID" value="XM_050696295.1"/>
</dbReference>
<dbReference type="Proteomes" id="UP000829999">
    <property type="component" value="Chromosome 10"/>
</dbReference>
<proteinExistence type="predicted"/>
<evidence type="ECO:0000313" key="3">
    <source>
        <dbReference type="RefSeq" id="XP_050552252.1"/>
    </source>
</evidence>
<dbReference type="AlphaFoldDB" id="A0A9R0DRW8"/>
<dbReference type="RefSeq" id="XP_035434963.2">
    <property type="nucleotide sequence ID" value="XM_035579070.2"/>
</dbReference>
<gene>
    <name evidence="2 3" type="primary">LOC118265838</name>
</gene>
<sequence>MSPREQRIQRRKWKESAKKFYRKKVSQRVIENVAVTEESCDTENVNLNTDPLNIEKKEITSKLSTRELKLIKRIKTMKLQHEKEKRNYILLLNRYRFRINYLKRKIYTLTSEQSIDSENTKNEDKKQLFDRLISAQITRKFTSTKNRKEKRVITNLIDKKEFKKFKVATDLRKVHLRERFKKNARNTINVQQIVEKFYEDDINSRITPGKKQYKKKHGTVKQVRYLLDSMKNLHKKFLAENTKIKISYTTFTRLRPFWVCLPIDDRDTCACLLHTNFNLLIAALNKNNILHVKDSQNLIKEICCDKYSLDCLNRKCASCKNKTVPYEEFQNDKEIQYMVWEKDTKKVDTKEIKIIKKKAKRSDPRNLIIELENMLPKFLSHTSNIVNQYATIKCLKEALTTNEALIHMDFSENYSYKYAEEVQSMHFGGSRGQVSLHTAVVYLKSDSNATQAYSICTASECTRHDAAAVWAHLNYLIKFVFNKSSQINRIHILTDSPSSQYRNKYIFYILTQLRNDFPELNLVTWNYQEAGHGKGAPDGIGAVVKRTADYELRCHQDVGDFDAFVNIIRRNIKNVEMGIIKEHEIKLKELMLPKDIATFKGTMTVHQVVWTSGSAYLEFRKQSCFECLNVACKHGKHMRFFKIYNTPIESTMQNVKVIPENKIIKVLSDVTIRYANITDPMLHDSVPSTSSLRSVRHSWTNKSFINNQSKATGHEKEFLEFIKKCEDDDDDDYQID</sequence>